<dbReference type="PANTHER" id="PTHR23293">
    <property type="entry name" value="FAD SYNTHETASE-RELATED FMN ADENYLYLTRANSFERASE"/>
    <property type="match status" value="1"/>
</dbReference>
<dbReference type="Pfam" id="PF01507">
    <property type="entry name" value="PAPS_reduct"/>
    <property type="match status" value="1"/>
</dbReference>
<keyword evidence="3" id="KW-0285">Flavoprotein</keyword>
<dbReference type="AlphaFoldDB" id="A0A1U7LNZ6"/>
<dbReference type="EMBL" id="LXFE01000853">
    <property type="protein sequence ID" value="OLL24359.1"/>
    <property type="molecule type" value="Genomic_DNA"/>
</dbReference>
<name>A0A1U7LNZ6_NEOID</name>
<evidence type="ECO:0000256" key="2">
    <source>
        <dbReference type="ARBA" id="ARBA00012393"/>
    </source>
</evidence>
<comment type="caution">
    <text evidence="14">The sequence shown here is derived from an EMBL/GenBank/DDBJ whole genome shotgun (WGS) entry which is preliminary data.</text>
</comment>
<dbReference type="GO" id="GO:0006747">
    <property type="term" value="P:FAD biosynthetic process"/>
    <property type="evidence" value="ECO:0007669"/>
    <property type="project" value="TreeGrafter"/>
</dbReference>
<dbReference type="GO" id="GO:0003919">
    <property type="term" value="F:FMN adenylyltransferase activity"/>
    <property type="evidence" value="ECO:0007669"/>
    <property type="project" value="UniProtKB-EC"/>
</dbReference>
<accession>A0A1U7LNZ6</accession>
<keyword evidence="6" id="KW-0548">Nucleotidyltransferase</keyword>
<evidence type="ECO:0000256" key="10">
    <source>
        <dbReference type="ARBA" id="ARBA00031145"/>
    </source>
</evidence>
<comment type="catalytic activity">
    <reaction evidence="12">
        <text>FMN + ATP + H(+) = FAD + diphosphate</text>
        <dbReference type="Rhea" id="RHEA:17237"/>
        <dbReference type="ChEBI" id="CHEBI:15378"/>
        <dbReference type="ChEBI" id="CHEBI:30616"/>
        <dbReference type="ChEBI" id="CHEBI:33019"/>
        <dbReference type="ChEBI" id="CHEBI:57692"/>
        <dbReference type="ChEBI" id="CHEBI:58210"/>
        <dbReference type="EC" id="2.7.7.2"/>
    </reaction>
</comment>
<keyword evidence="15" id="KW-1185">Reference proteome</keyword>
<sequence>MKQAFAEYLKEHRIIKAVLVGTRRNDPFAQDLKYIQPTDHGWPPCVRIHPIIDWQYAEIWET</sequence>
<reference evidence="14 15" key="1">
    <citation type="submission" date="2016-04" db="EMBL/GenBank/DDBJ databases">
        <title>Evolutionary innovation and constraint leading to complex multicellularity in the Ascomycota.</title>
        <authorList>
            <person name="Cisse O."/>
            <person name="Nguyen A."/>
            <person name="Hewitt D.A."/>
            <person name="Jedd G."/>
            <person name="Stajich J.E."/>
        </authorList>
    </citation>
    <scope>NUCLEOTIDE SEQUENCE [LARGE SCALE GENOMIC DNA]</scope>
    <source>
        <strain evidence="14 15">DAH-3</strain>
    </source>
</reference>
<feature type="domain" description="Phosphoadenosine phosphosulphate reductase" evidence="13">
    <location>
        <begin position="6"/>
        <end position="61"/>
    </location>
</feature>
<dbReference type="EC" id="2.7.7.2" evidence="2"/>
<gene>
    <name evidence="14" type="ORF">NEOLI_002785</name>
</gene>
<dbReference type="GO" id="GO:0005524">
    <property type="term" value="F:ATP binding"/>
    <property type="evidence" value="ECO:0007669"/>
    <property type="project" value="UniProtKB-KW"/>
</dbReference>
<proteinExistence type="predicted"/>
<evidence type="ECO:0000256" key="5">
    <source>
        <dbReference type="ARBA" id="ARBA00022679"/>
    </source>
</evidence>
<dbReference type="STRING" id="1198029.A0A1U7LNZ6"/>
<evidence type="ECO:0000256" key="4">
    <source>
        <dbReference type="ARBA" id="ARBA00022643"/>
    </source>
</evidence>
<comment type="pathway">
    <text evidence="1">Cofactor biosynthesis; FAD biosynthesis; FAD from FMN: step 1/1.</text>
</comment>
<dbReference type="PANTHER" id="PTHR23293:SF9">
    <property type="entry name" value="FAD SYNTHASE"/>
    <property type="match status" value="1"/>
</dbReference>
<protein>
    <recommendedName>
        <fullName evidence="2">FAD synthase</fullName>
        <ecNumber evidence="2">2.7.7.2</ecNumber>
    </recommendedName>
    <alternativeName>
        <fullName evidence="10">FAD pyrophosphorylase</fullName>
    </alternativeName>
    <alternativeName>
        <fullName evidence="11">FMN adenylyltransferase</fullName>
    </alternativeName>
</protein>
<keyword evidence="7" id="KW-0547">Nucleotide-binding</keyword>
<dbReference type="InterPro" id="IPR014729">
    <property type="entry name" value="Rossmann-like_a/b/a_fold"/>
</dbReference>
<evidence type="ECO:0000256" key="6">
    <source>
        <dbReference type="ARBA" id="ARBA00022695"/>
    </source>
</evidence>
<evidence type="ECO:0000256" key="12">
    <source>
        <dbReference type="ARBA" id="ARBA00049494"/>
    </source>
</evidence>
<keyword evidence="5" id="KW-0808">Transferase</keyword>
<evidence type="ECO:0000256" key="1">
    <source>
        <dbReference type="ARBA" id="ARBA00004726"/>
    </source>
</evidence>
<keyword evidence="9" id="KW-0067">ATP-binding</keyword>
<evidence type="ECO:0000256" key="11">
    <source>
        <dbReference type="ARBA" id="ARBA00031871"/>
    </source>
</evidence>
<dbReference type="OrthoDB" id="270728at2759"/>
<keyword evidence="4" id="KW-0288">FMN</keyword>
<evidence type="ECO:0000256" key="8">
    <source>
        <dbReference type="ARBA" id="ARBA00022827"/>
    </source>
</evidence>
<evidence type="ECO:0000313" key="15">
    <source>
        <dbReference type="Proteomes" id="UP000186594"/>
    </source>
</evidence>
<keyword evidence="8" id="KW-0274">FAD</keyword>
<evidence type="ECO:0000256" key="9">
    <source>
        <dbReference type="ARBA" id="ARBA00022840"/>
    </source>
</evidence>
<dbReference type="Proteomes" id="UP000186594">
    <property type="component" value="Unassembled WGS sequence"/>
</dbReference>
<evidence type="ECO:0000259" key="13">
    <source>
        <dbReference type="Pfam" id="PF01507"/>
    </source>
</evidence>
<evidence type="ECO:0000313" key="14">
    <source>
        <dbReference type="EMBL" id="OLL24359.1"/>
    </source>
</evidence>
<organism evidence="14 15">
    <name type="scientific">Neolecta irregularis (strain DAH-3)</name>
    <dbReference type="NCBI Taxonomy" id="1198029"/>
    <lineage>
        <taxon>Eukaryota</taxon>
        <taxon>Fungi</taxon>
        <taxon>Dikarya</taxon>
        <taxon>Ascomycota</taxon>
        <taxon>Taphrinomycotina</taxon>
        <taxon>Neolectales</taxon>
        <taxon>Neolectaceae</taxon>
        <taxon>Neolecta</taxon>
    </lineage>
</organism>
<dbReference type="SUPFAM" id="SSF52402">
    <property type="entry name" value="Adenine nucleotide alpha hydrolases-like"/>
    <property type="match status" value="1"/>
</dbReference>
<dbReference type="InterPro" id="IPR002500">
    <property type="entry name" value="PAPS_reduct_dom"/>
</dbReference>
<evidence type="ECO:0000256" key="3">
    <source>
        <dbReference type="ARBA" id="ARBA00022630"/>
    </source>
</evidence>
<dbReference type="Gene3D" id="3.40.50.620">
    <property type="entry name" value="HUPs"/>
    <property type="match status" value="1"/>
</dbReference>
<evidence type="ECO:0000256" key="7">
    <source>
        <dbReference type="ARBA" id="ARBA00022741"/>
    </source>
</evidence>